<sequence length="285" mass="31962">MTASSGQRLQDDLDAAIAELQLNHHATPDARANAAMIRKLFGVEPGALSCDQASDYEGRLFHLALDANGIRARAHVLKAKALAGDASLSHIVSDRCLDDAGMELETITEREALLAQHGMIDPALLPQEPREPSAEASQSDAEKQHDAVSLEDLRCLEALSRLERGATRKELTEHYGKSFRTIYTWLEKAKKLRLKAFEEVRPAEKLAEASHDFEMIRSDLLTSYEEAKRKGNSRAALEILRELRAWRQQDLDMWNAIGFFHQYKHPVVLDDMKKAMMHDLLGGLL</sequence>
<evidence type="ECO:0000256" key="1">
    <source>
        <dbReference type="SAM" id="MobiDB-lite"/>
    </source>
</evidence>
<proteinExistence type="predicted"/>
<dbReference type="EMBL" id="CP018171">
    <property type="protein sequence ID" value="APH72865.1"/>
    <property type="molecule type" value="Genomic_DNA"/>
</dbReference>
<dbReference type="Proteomes" id="UP000182840">
    <property type="component" value="Chromosome"/>
</dbReference>
<accession>A0A1L3SU68</accession>
<dbReference type="KEGG" id="meso:BSQ44_16935"/>
<evidence type="ECO:0000313" key="3">
    <source>
        <dbReference type="Proteomes" id="UP000182840"/>
    </source>
</evidence>
<evidence type="ECO:0000313" key="2">
    <source>
        <dbReference type="EMBL" id="APH72865.1"/>
    </source>
</evidence>
<dbReference type="AlphaFoldDB" id="A0A1L3SU68"/>
<protein>
    <submittedName>
        <fullName evidence="2">Uncharacterized protein</fullName>
    </submittedName>
</protein>
<keyword evidence="3" id="KW-1185">Reference proteome</keyword>
<gene>
    <name evidence="2" type="ORF">BSQ44_16935</name>
</gene>
<name>A0A1L3SU68_9HYPH</name>
<organism evidence="2 3">
    <name type="scientific">Aquibium oceanicum</name>
    <dbReference type="NCBI Taxonomy" id="1670800"/>
    <lineage>
        <taxon>Bacteria</taxon>
        <taxon>Pseudomonadati</taxon>
        <taxon>Pseudomonadota</taxon>
        <taxon>Alphaproteobacteria</taxon>
        <taxon>Hyphomicrobiales</taxon>
        <taxon>Phyllobacteriaceae</taxon>
        <taxon>Aquibium</taxon>
    </lineage>
</organism>
<reference evidence="3" key="1">
    <citation type="submission" date="2016-11" db="EMBL/GenBank/DDBJ databases">
        <title>Mesorhizobium oceanicum sp. nov., isolated from deep seawater in South China Sea.</title>
        <authorList>
            <person name="Fu G.-Y."/>
        </authorList>
    </citation>
    <scope>NUCLEOTIDE SEQUENCE [LARGE SCALE GENOMIC DNA]</scope>
    <source>
        <strain evidence="3">B7</strain>
    </source>
</reference>
<feature type="region of interest" description="Disordered" evidence="1">
    <location>
        <begin position="124"/>
        <end position="147"/>
    </location>
</feature>